<organism evidence="2 3">
    <name type="scientific">Rhizopus delemar</name>
    <dbReference type="NCBI Taxonomy" id="936053"/>
    <lineage>
        <taxon>Eukaryota</taxon>
        <taxon>Fungi</taxon>
        <taxon>Fungi incertae sedis</taxon>
        <taxon>Mucoromycota</taxon>
        <taxon>Mucoromycotina</taxon>
        <taxon>Mucoromycetes</taxon>
        <taxon>Mucorales</taxon>
        <taxon>Mucorineae</taxon>
        <taxon>Rhizopodaceae</taxon>
        <taxon>Rhizopus</taxon>
    </lineage>
</organism>
<dbReference type="GO" id="GO:1904680">
    <property type="term" value="F:peptide transmembrane transporter activity"/>
    <property type="evidence" value="ECO:0007669"/>
    <property type="project" value="TreeGrafter"/>
</dbReference>
<dbReference type="SUPFAM" id="SSF53850">
    <property type="entry name" value="Periplasmic binding protein-like II"/>
    <property type="match status" value="1"/>
</dbReference>
<evidence type="ECO:0000259" key="1">
    <source>
        <dbReference type="Pfam" id="PF00496"/>
    </source>
</evidence>
<keyword evidence="3" id="KW-1185">Reference proteome</keyword>
<dbReference type="AlphaFoldDB" id="A0A9P6XQ74"/>
<dbReference type="InterPro" id="IPR039424">
    <property type="entry name" value="SBP_5"/>
</dbReference>
<gene>
    <name evidence="2" type="ORF">G6F50_017744</name>
</gene>
<evidence type="ECO:0000313" key="2">
    <source>
        <dbReference type="EMBL" id="KAG1529811.1"/>
    </source>
</evidence>
<protein>
    <recommendedName>
        <fullName evidence="1">Solute-binding protein family 5 domain-containing protein</fullName>
    </recommendedName>
</protein>
<comment type="caution">
    <text evidence="2">The sequence shown here is derived from an EMBL/GenBank/DDBJ whole genome shotgun (WGS) entry which is preliminary data.</text>
</comment>
<dbReference type="InterPro" id="IPR000914">
    <property type="entry name" value="SBP_5_dom"/>
</dbReference>
<dbReference type="Gene3D" id="3.40.190.10">
    <property type="entry name" value="Periplasmic binding protein-like II"/>
    <property type="match status" value="1"/>
</dbReference>
<proteinExistence type="predicted"/>
<feature type="domain" description="Solute-binding protein family 5" evidence="1">
    <location>
        <begin position="15"/>
        <end position="104"/>
    </location>
</feature>
<accession>A0A9P6XQ74</accession>
<dbReference type="Proteomes" id="UP000740926">
    <property type="component" value="Unassembled WGS sequence"/>
</dbReference>
<dbReference type="EMBL" id="JAANIU010013967">
    <property type="protein sequence ID" value="KAG1529811.1"/>
    <property type="molecule type" value="Genomic_DNA"/>
</dbReference>
<evidence type="ECO:0000313" key="3">
    <source>
        <dbReference type="Proteomes" id="UP000740926"/>
    </source>
</evidence>
<sequence length="109" mass="12351">MHSVINIDQVKELGPDYGVKAFDGTGPYCFQSWSPRNEVVLTRHDGYNWGPSIYKDPTPKVDKIIWKIVPEESTRLTALQSGQADLSRYLPQWAIKDLKGDKRLSTSPC</sequence>
<name>A0A9P6XQ74_9FUNG</name>
<dbReference type="Pfam" id="PF00496">
    <property type="entry name" value="SBP_bac_5"/>
    <property type="match status" value="1"/>
</dbReference>
<reference evidence="2 3" key="1">
    <citation type="journal article" date="2020" name="Microb. Genom.">
        <title>Genetic diversity of clinical and environmental Mucorales isolates obtained from an investigation of mucormycosis cases among solid organ transplant recipients.</title>
        <authorList>
            <person name="Nguyen M.H."/>
            <person name="Kaul D."/>
            <person name="Muto C."/>
            <person name="Cheng S.J."/>
            <person name="Richter R.A."/>
            <person name="Bruno V.M."/>
            <person name="Liu G."/>
            <person name="Beyhan S."/>
            <person name="Sundermann A.J."/>
            <person name="Mounaud S."/>
            <person name="Pasculle A.W."/>
            <person name="Nierman W.C."/>
            <person name="Driscoll E."/>
            <person name="Cumbie R."/>
            <person name="Clancy C.J."/>
            <person name="Dupont C.L."/>
        </authorList>
    </citation>
    <scope>NUCLEOTIDE SEQUENCE [LARGE SCALE GENOMIC DNA]</scope>
    <source>
        <strain evidence="2 3">GL24</strain>
    </source>
</reference>
<dbReference type="GO" id="GO:0015833">
    <property type="term" value="P:peptide transport"/>
    <property type="evidence" value="ECO:0007669"/>
    <property type="project" value="TreeGrafter"/>
</dbReference>
<dbReference type="PANTHER" id="PTHR30290">
    <property type="entry name" value="PERIPLASMIC BINDING COMPONENT OF ABC TRANSPORTER"/>
    <property type="match status" value="1"/>
</dbReference>